<evidence type="ECO:0000313" key="2">
    <source>
        <dbReference type="EMBL" id="GAA0162427.1"/>
    </source>
</evidence>
<reference evidence="2 3" key="1">
    <citation type="submission" date="2024-01" db="EMBL/GenBank/DDBJ databases">
        <title>The complete chloroplast genome sequence of Lithospermum erythrorhizon: insights into the phylogenetic relationship among Boraginaceae species and the maternal lineages of purple gromwells.</title>
        <authorList>
            <person name="Okada T."/>
            <person name="Watanabe K."/>
        </authorList>
    </citation>
    <scope>NUCLEOTIDE SEQUENCE [LARGE SCALE GENOMIC DNA]</scope>
</reference>
<gene>
    <name evidence="2" type="ORF">LIER_18521</name>
</gene>
<dbReference type="Proteomes" id="UP001454036">
    <property type="component" value="Unassembled WGS sequence"/>
</dbReference>
<name>A0AAV3QEB4_LITER</name>
<dbReference type="PANTHER" id="PTHR37381">
    <property type="entry name" value="PENTATRICOPEPTIDE REPEAT (PPR) SUPERFAMILY PROTEIN"/>
    <property type="match status" value="1"/>
</dbReference>
<evidence type="ECO:0008006" key="4">
    <source>
        <dbReference type="Google" id="ProtNLM"/>
    </source>
</evidence>
<evidence type="ECO:0000313" key="3">
    <source>
        <dbReference type="Proteomes" id="UP001454036"/>
    </source>
</evidence>
<sequence length="578" mass="64599">MTLFLLFPSPLPSPLPFNTHYSKFTNTNFFNIPFPFKQPNKTYHLSTSTASNSNNELAQQTQPNKTYSFRSELLDGRLLSEVSAAKDANEVLEMIVDKTKMSSGILSSWDCELIIAAALDRKNADLALSVFSSMRSSTFDPEGAVGGDKDQVIERWRWSRPDVQTYKLLAQGLAASLRVSDAIKIIGYVCRVGASPGEEVSFGKVIKCPSCKVAVAVAQPQHGIQVVSCSKCRFKYELFSGNIYRIESEEISMNIPAWRRGLRFLQIVKQNIPAAVHSIMVETPSGVARTHRFATETVDLPAQEGERVTIALAAPTNVYREVGPLKFSPKDPNFYPGEPMYLTNHTDGRESALLRAPAKDRQTSLLNPSILFPLLLIFATGDVASGIINPDLPQLISVTAVSSVVVGATFNSLVLPRFNKLPARLVDTVATRQQLLSQYDILQFRIKQLKAAAENEIWMLARMCQLENKIVAVGEPSYRARRSRIRKVRESLENSLHRRIELIESYARISSMIEIEVEMDSDVLAAEAASDTESIAEQIEQIMELEDLEEKWRLQAEANDEAERLLRSENIQAEQVER</sequence>
<accession>A0AAV3QEB4</accession>
<dbReference type="AlphaFoldDB" id="A0AAV3QEB4"/>
<comment type="caution">
    <text evidence="2">The sequence shown here is derived from an EMBL/GenBank/DDBJ whole genome shotgun (WGS) entry which is preliminary data.</text>
</comment>
<protein>
    <recommendedName>
        <fullName evidence="4">Pentatricopeptide repeat-containing protein</fullName>
    </recommendedName>
</protein>
<organism evidence="2 3">
    <name type="scientific">Lithospermum erythrorhizon</name>
    <name type="common">Purple gromwell</name>
    <name type="synonym">Lithospermum officinale var. erythrorhizon</name>
    <dbReference type="NCBI Taxonomy" id="34254"/>
    <lineage>
        <taxon>Eukaryota</taxon>
        <taxon>Viridiplantae</taxon>
        <taxon>Streptophyta</taxon>
        <taxon>Embryophyta</taxon>
        <taxon>Tracheophyta</taxon>
        <taxon>Spermatophyta</taxon>
        <taxon>Magnoliopsida</taxon>
        <taxon>eudicotyledons</taxon>
        <taxon>Gunneridae</taxon>
        <taxon>Pentapetalae</taxon>
        <taxon>asterids</taxon>
        <taxon>lamiids</taxon>
        <taxon>Boraginales</taxon>
        <taxon>Boraginaceae</taxon>
        <taxon>Boraginoideae</taxon>
        <taxon>Lithospermeae</taxon>
        <taxon>Lithospermum</taxon>
    </lineage>
</organism>
<feature type="coiled-coil region" evidence="1">
    <location>
        <begin position="535"/>
        <end position="565"/>
    </location>
</feature>
<keyword evidence="1" id="KW-0175">Coiled coil</keyword>
<proteinExistence type="predicted"/>
<evidence type="ECO:0000256" key="1">
    <source>
        <dbReference type="SAM" id="Coils"/>
    </source>
</evidence>
<dbReference type="PANTHER" id="PTHR37381:SF1">
    <property type="entry name" value="PENTATRICOPEPTIDE REPEAT (PPR) SUPERFAMILY PROTEIN"/>
    <property type="match status" value="1"/>
</dbReference>
<keyword evidence="3" id="KW-1185">Reference proteome</keyword>
<dbReference type="EMBL" id="BAABME010004453">
    <property type="protein sequence ID" value="GAA0162427.1"/>
    <property type="molecule type" value="Genomic_DNA"/>
</dbReference>